<dbReference type="EMBL" id="CP015285">
    <property type="protein sequence ID" value="ANC91673.1"/>
    <property type="molecule type" value="Genomic_DNA"/>
</dbReference>
<feature type="domain" description="SiaC family regulatory phosphoprotein" evidence="1">
    <location>
        <begin position="6"/>
        <end position="125"/>
    </location>
</feature>
<name>A0A160JFJ0_9PROT</name>
<dbReference type="Pfam" id="PF09345">
    <property type="entry name" value="SiaC"/>
    <property type="match status" value="1"/>
</dbReference>
<dbReference type="OrthoDB" id="5297629at2"/>
<protein>
    <submittedName>
        <fullName evidence="2">DUF1987 domain-containing protein</fullName>
    </submittedName>
</protein>
<organism evidence="2 3">
    <name type="scientific">Azospirillum humicireducens</name>
    <dbReference type="NCBI Taxonomy" id="1226968"/>
    <lineage>
        <taxon>Bacteria</taxon>
        <taxon>Pseudomonadati</taxon>
        <taxon>Pseudomonadota</taxon>
        <taxon>Alphaproteobacteria</taxon>
        <taxon>Rhodospirillales</taxon>
        <taxon>Azospirillaceae</taxon>
        <taxon>Azospirillum</taxon>
    </lineage>
</organism>
<evidence type="ECO:0000313" key="2">
    <source>
        <dbReference type="EMBL" id="ANC91673.1"/>
    </source>
</evidence>
<gene>
    <name evidence="2" type="ORF">A6A40_07005</name>
</gene>
<sequence length="132" mass="14480">MDSLIIPATGRTPGVSFDFVGGHLRMTGESYPDDVAGFFGPVFDALRGYLSCPDGGPIRFDMELLYFNSSSAKALMNILQMLETVAKAGRPVTLTWCVEENDESMRELGEDFAEDLRHVVFRMREIPAGGGP</sequence>
<dbReference type="InterPro" id="IPR018530">
    <property type="entry name" value="SiaC"/>
</dbReference>
<dbReference type="KEGG" id="ahu:A6A40_07005"/>
<keyword evidence="3" id="KW-1185">Reference proteome</keyword>
<evidence type="ECO:0000259" key="1">
    <source>
        <dbReference type="Pfam" id="PF09345"/>
    </source>
</evidence>
<dbReference type="RefSeq" id="WP_063634766.1">
    <property type="nucleotide sequence ID" value="NZ_CP015285.1"/>
</dbReference>
<dbReference type="AlphaFoldDB" id="A0A160JFJ0"/>
<reference evidence="2 3" key="1">
    <citation type="journal article" date="2013" name="Int. J. Syst. Evol. Microbiol.">
        <title>Azospirillum humicireducens sp. nov., a nitrogen-fixing bacterium isolated from a microbial fuel cell.</title>
        <authorList>
            <person name="Zhou S."/>
            <person name="Han L."/>
            <person name="Wang Y."/>
            <person name="Yang G."/>
            <person name="Zhuang L."/>
            <person name="Hu P."/>
        </authorList>
    </citation>
    <scope>NUCLEOTIDE SEQUENCE [LARGE SCALE GENOMIC DNA]</scope>
    <source>
        <strain evidence="2 3">SgZ-5</strain>
    </source>
</reference>
<dbReference type="Proteomes" id="UP000077405">
    <property type="component" value="Chromosome"/>
</dbReference>
<dbReference type="STRING" id="1226968.A6A40_07005"/>
<proteinExistence type="predicted"/>
<evidence type="ECO:0000313" key="3">
    <source>
        <dbReference type="Proteomes" id="UP000077405"/>
    </source>
</evidence>
<accession>A0A160JFJ0</accession>